<organism evidence="1 2">
    <name type="scientific">Trichoderma citrinoviride</name>
    <dbReference type="NCBI Taxonomy" id="58853"/>
    <lineage>
        <taxon>Eukaryota</taxon>
        <taxon>Fungi</taxon>
        <taxon>Dikarya</taxon>
        <taxon>Ascomycota</taxon>
        <taxon>Pezizomycotina</taxon>
        <taxon>Sordariomycetes</taxon>
        <taxon>Hypocreomycetidae</taxon>
        <taxon>Hypocreales</taxon>
        <taxon>Hypocreaceae</taxon>
        <taxon>Trichoderma</taxon>
    </lineage>
</organism>
<name>A0A2T4B308_9HYPO</name>
<evidence type="ECO:0000313" key="1">
    <source>
        <dbReference type="EMBL" id="PTB63690.1"/>
    </source>
</evidence>
<keyword evidence="2" id="KW-1185">Reference proteome</keyword>
<proteinExistence type="predicted"/>
<sequence>MASSLVSLTAVIGRGHQHLSCSLCLVPYGTSLDAYQTGDAAHNREEAKQKRARMPRSVAALGKLETMPPLACSQASARLLTSLCLCGIQIRGPQLKIRGKAQRHGWSVTPNDLCPLSSQSGSSPGYGVFWHLLRVCLSVCRWKLAVAGWRRNLALFWPPQFLQAPTSPDARDR</sequence>
<dbReference type="AlphaFoldDB" id="A0A2T4B308"/>
<dbReference type="Proteomes" id="UP000241546">
    <property type="component" value="Unassembled WGS sequence"/>
</dbReference>
<evidence type="ECO:0000313" key="2">
    <source>
        <dbReference type="Proteomes" id="UP000241546"/>
    </source>
</evidence>
<dbReference type="GeneID" id="36601707"/>
<dbReference type="RefSeq" id="XP_024747010.1">
    <property type="nucleotide sequence ID" value="XM_024893589.1"/>
</dbReference>
<gene>
    <name evidence="1" type="ORF">BBK36DRAFT_1143405</name>
</gene>
<protein>
    <submittedName>
        <fullName evidence="1">Uncharacterized protein</fullName>
    </submittedName>
</protein>
<reference evidence="2" key="1">
    <citation type="submission" date="2016-07" db="EMBL/GenBank/DDBJ databases">
        <title>Multiple horizontal gene transfer events from other fungi enriched the ability of initially mycotrophic Trichoderma (Ascomycota) to feed on dead plant biomass.</title>
        <authorList>
            <consortium name="DOE Joint Genome Institute"/>
            <person name="Atanasova L."/>
            <person name="Chenthamara K."/>
            <person name="Zhang J."/>
            <person name="Grujic M."/>
            <person name="Henrissat B."/>
            <person name="Kuo A."/>
            <person name="Aerts A."/>
            <person name="Salamov A."/>
            <person name="Lipzen A."/>
            <person name="Labutti K."/>
            <person name="Barry K."/>
            <person name="Miao Y."/>
            <person name="Rahimi M.J."/>
            <person name="Shen Q."/>
            <person name="Grigoriev I.V."/>
            <person name="Kubicek C.P."/>
            <person name="Druzhinina I.S."/>
        </authorList>
    </citation>
    <scope>NUCLEOTIDE SEQUENCE [LARGE SCALE GENOMIC DNA]</scope>
    <source>
        <strain evidence="2">TUCIM 6016</strain>
    </source>
</reference>
<dbReference type="EMBL" id="KZ680218">
    <property type="protein sequence ID" value="PTB63690.1"/>
    <property type="molecule type" value="Genomic_DNA"/>
</dbReference>
<accession>A0A2T4B308</accession>